<evidence type="ECO:0000256" key="4">
    <source>
        <dbReference type="ARBA" id="ARBA00023315"/>
    </source>
</evidence>
<dbReference type="CDD" id="cd03354">
    <property type="entry name" value="LbH_SAT"/>
    <property type="match status" value="1"/>
</dbReference>
<name>A0A6L5GQ88_9FIRM</name>
<reference evidence="6" key="1">
    <citation type="journal article" date="2020" name="Appl. Environ. Microbiol.">
        <title>Medium-Chain Fatty Acid Synthesis by 'Candidatus Weimeria bifida' gen. nov., sp. nov., and 'Candidatus Pseudoramibacter fermentans' sp. nov.</title>
        <authorList>
            <person name="Scarborough M.J."/>
            <person name="Myers K.S."/>
            <person name="Donohue T.J."/>
            <person name="Noguera D.R."/>
        </authorList>
    </citation>
    <scope>NUCLEOTIDE SEQUENCE</scope>
    <source>
        <strain evidence="6">EUB1.1</strain>
    </source>
</reference>
<dbReference type="GO" id="GO:0016746">
    <property type="term" value="F:acyltransferase activity"/>
    <property type="evidence" value="ECO:0007669"/>
    <property type="project" value="UniProtKB-KW"/>
</dbReference>
<dbReference type="InterPro" id="IPR011004">
    <property type="entry name" value="Trimer_LpxA-like_sf"/>
</dbReference>
<comment type="caution">
    <text evidence="6">The sequence shown here is derived from an EMBL/GenBank/DDBJ whole genome shotgun (WGS) entry which is preliminary data.</text>
</comment>
<evidence type="ECO:0000256" key="5">
    <source>
        <dbReference type="SAM" id="MobiDB-lite"/>
    </source>
</evidence>
<evidence type="ECO:0000256" key="2">
    <source>
        <dbReference type="ARBA" id="ARBA00022605"/>
    </source>
</evidence>
<evidence type="ECO:0000256" key="1">
    <source>
        <dbReference type="ARBA" id="ARBA00004876"/>
    </source>
</evidence>
<organism evidence="6 7">
    <name type="scientific">Candidatus Pseudoramibacter fermentans</name>
    <dbReference type="NCBI Taxonomy" id="2594427"/>
    <lineage>
        <taxon>Bacteria</taxon>
        <taxon>Bacillati</taxon>
        <taxon>Bacillota</taxon>
        <taxon>Clostridia</taxon>
        <taxon>Eubacteriales</taxon>
        <taxon>Eubacteriaceae</taxon>
        <taxon>Pseudoramibacter</taxon>
    </lineage>
</organism>
<dbReference type="Proteomes" id="UP000473648">
    <property type="component" value="Unassembled WGS sequence"/>
</dbReference>
<evidence type="ECO:0000313" key="7">
    <source>
        <dbReference type="Proteomes" id="UP000473648"/>
    </source>
</evidence>
<dbReference type="EMBL" id="VOGB01000004">
    <property type="protein sequence ID" value="MQM72425.1"/>
    <property type="molecule type" value="Genomic_DNA"/>
</dbReference>
<sequence>MSRAFNKQINTLNQEMVQIYRNDNAYISYTSAALPQRSAMIEILNEIRKLFYPRHYGDRQLFDCTIRYYIGNLMMSIEERLHHQVRLALLRANDTKPNDAKEDPEAIDEQASVISCEFMSRLPKVRQMLTMDVQAAYDGDPAASDLDEIVLTYPGIFTMMVYRLAHELYTMHVPILPRMMTEYAHSRTGIDINPGAVIGKYFFMDHGTGIVIGETTEIGDYVKLYQGVTLGALSTRGGQRLRGKKRHPTIGDRVTIYSNASVLGGETVIGHDTIIGGNCFITEPIPACSRVFIKNPDLTIEKGLDHRTGTEIPNPDAEPELVD</sequence>
<dbReference type="GO" id="GO:0008652">
    <property type="term" value="P:amino acid biosynthetic process"/>
    <property type="evidence" value="ECO:0007669"/>
    <property type="project" value="UniProtKB-KW"/>
</dbReference>
<keyword evidence="3" id="KW-0808">Transferase</keyword>
<dbReference type="SUPFAM" id="SSF51161">
    <property type="entry name" value="Trimeric LpxA-like enzymes"/>
    <property type="match status" value="1"/>
</dbReference>
<gene>
    <name evidence="6" type="ORF">FRC53_03145</name>
</gene>
<accession>A0A6L5GQ88</accession>
<feature type="region of interest" description="Disordered" evidence="5">
    <location>
        <begin position="304"/>
        <end position="323"/>
    </location>
</feature>
<protein>
    <submittedName>
        <fullName evidence="6">Serine acetyltransferase</fullName>
    </submittedName>
</protein>
<dbReference type="InterPro" id="IPR045304">
    <property type="entry name" value="LbH_SAT"/>
</dbReference>
<keyword evidence="2" id="KW-0028">Amino-acid biosynthesis</keyword>
<dbReference type="PANTHER" id="PTHR42811">
    <property type="entry name" value="SERINE ACETYLTRANSFERASE"/>
    <property type="match status" value="1"/>
</dbReference>
<proteinExistence type="predicted"/>
<dbReference type="AlphaFoldDB" id="A0A6L5GQ88"/>
<keyword evidence="7" id="KW-1185">Reference proteome</keyword>
<evidence type="ECO:0000256" key="3">
    <source>
        <dbReference type="ARBA" id="ARBA00022679"/>
    </source>
</evidence>
<keyword evidence="4" id="KW-0012">Acyltransferase</keyword>
<dbReference type="Gene3D" id="2.160.10.10">
    <property type="entry name" value="Hexapeptide repeat proteins"/>
    <property type="match status" value="1"/>
</dbReference>
<comment type="pathway">
    <text evidence="1">Amino-acid biosynthesis; L-cysteine biosynthesis; L-cysteine from L-serine: step 1/2.</text>
</comment>
<evidence type="ECO:0000313" key="6">
    <source>
        <dbReference type="EMBL" id="MQM72425.1"/>
    </source>
</evidence>
<dbReference type="InterPro" id="IPR042122">
    <property type="entry name" value="Ser_AcTrfase_N_sf"/>
</dbReference>
<dbReference type="Gene3D" id="1.10.3130.10">
    <property type="entry name" value="serine acetyltransferase, domain 1"/>
    <property type="match status" value="1"/>
</dbReference>